<dbReference type="AlphaFoldDB" id="A0A511Z1F5"/>
<evidence type="ECO:0000313" key="3">
    <source>
        <dbReference type="Proteomes" id="UP000321484"/>
    </source>
</evidence>
<evidence type="ECO:0000259" key="1">
    <source>
        <dbReference type="Pfam" id="PF00535"/>
    </source>
</evidence>
<feature type="domain" description="Glycosyltransferase 2-like" evidence="1">
    <location>
        <begin position="9"/>
        <end position="153"/>
    </location>
</feature>
<sequence length="290" mass="32189">MGGMRPLEVVVVTYRSAIEIGDCIDSVVQYAPAGTMVHVVDNASPDGTVDLVNSVYPQVHLVARTDNAGFAVANNVALREVRSEYVLLLNPDARLMPGTVQRLIERLDGDASIGLIGCRLLREDGTVDHAAKRFIPSAREAAVYFLGRLVGKRGSRYVASEIGDREYAEVDAVSGAFMLIRTAALLRVGLFDESYWMYGEDLDLCSRFREDGWRVMYEGGVTAIHIKGASTGIRSPKLNYEFHRSMVRFFRRHGDESPLVAALTPVAIWCRFVLTVAYDEARRLVRTVSR</sequence>
<dbReference type="SUPFAM" id="SSF53448">
    <property type="entry name" value="Nucleotide-diphospho-sugar transferases"/>
    <property type="match status" value="1"/>
</dbReference>
<dbReference type="InterPro" id="IPR029044">
    <property type="entry name" value="Nucleotide-diphossugar_trans"/>
</dbReference>
<dbReference type="Proteomes" id="UP000321484">
    <property type="component" value="Unassembled WGS sequence"/>
</dbReference>
<dbReference type="EMBL" id="BJYK01000010">
    <property type="protein sequence ID" value="GEN81288.1"/>
    <property type="molecule type" value="Genomic_DNA"/>
</dbReference>
<accession>A0A511Z1F5</accession>
<organism evidence="2 3">
    <name type="scientific">Actinotalea fermentans</name>
    <dbReference type="NCBI Taxonomy" id="43671"/>
    <lineage>
        <taxon>Bacteria</taxon>
        <taxon>Bacillati</taxon>
        <taxon>Actinomycetota</taxon>
        <taxon>Actinomycetes</taxon>
        <taxon>Micrococcales</taxon>
        <taxon>Cellulomonadaceae</taxon>
        <taxon>Actinotalea</taxon>
    </lineage>
</organism>
<dbReference type="GO" id="GO:0016740">
    <property type="term" value="F:transferase activity"/>
    <property type="evidence" value="ECO:0007669"/>
    <property type="project" value="UniProtKB-KW"/>
</dbReference>
<comment type="caution">
    <text evidence="2">The sequence shown here is derived from an EMBL/GenBank/DDBJ whole genome shotgun (WGS) entry which is preliminary data.</text>
</comment>
<keyword evidence="3" id="KW-1185">Reference proteome</keyword>
<keyword evidence="2" id="KW-0808">Transferase</keyword>
<dbReference type="Gene3D" id="3.90.550.10">
    <property type="entry name" value="Spore Coat Polysaccharide Biosynthesis Protein SpsA, Chain A"/>
    <property type="match status" value="1"/>
</dbReference>
<dbReference type="CDD" id="cd04186">
    <property type="entry name" value="GT_2_like_c"/>
    <property type="match status" value="1"/>
</dbReference>
<dbReference type="Pfam" id="PF00535">
    <property type="entry name" value="Glycos_transf_2"/>
    <property type="match status" value="1"/>
</dbReference>
<dbReference type="PANTHER" id="PTHR43179">
    <property type="entry name" value="RHAMNOSYLTRANSFERASE WBBL"/>
    <property type="match status" value="1"/>
</dbReference>
<name>A0A511Z1F5_9CELL</name>
<dbReference type="InterPro" id="IPR001173">
    <property type="entry name" value="Glyco_trans_2-like"/>
</dbReference>
<protein>
    <submittedName>
        <fullName evidence="2">Glycosyl transferase</fullName>
    </submittedName>
</protein>
<evidence type="ECO:0000313" key="2">
    <source>
        <dbReference type="EMBL" id="GEN81288.1"/>
    </source>
</evidence>
<proteinExistence type="predicted"/>
<gene>
    <name evidence="2" type="ORF">AFE02nite_30220</name>
</gene>
<reference evidence="2 3" key="1">
    <citation type="submission" date="2019-07" db="EMBL/GenBank/DDBJ databases">
        <title>Whole genome shotgun sequence of Actinotalea fermentans NBRC 105374.</title>
        <authorList>
            <person name="Hosoyama A."/>
            <person name="Uohara A."/>
            <person name="Ohji S."/>
            <person name="Ichikawa N."/>
        </authorList>
    </citation>
    <scope>NUCLEOTIDE SEQUENCE [LARGE SCALE GENOMIC DNA]</scope>
    <source>
        <strain evidence="2 3">NBRC 105374</strain>
    </source>
</reference>
<dbReference type="PANTHER" id="PTHR43179:SF7">
    <property type="entry name" value="RHAMNOSYLTRANSFERASE WBBL"/>
    <property type="match status" value="1"/>
</dbReference>